<dbReference type="AlphaFoldDB" id="A0A0V1N7S8"/>
<dbReference type="Proteomes" id="UP000054843">
    <property type="component" value="Unassembled WGS sequence"/>
</dbReference>
<evidence type="ECO:0000256" key="1">
    <source>
        <dbReference type="SAM" id="MobiDB-lite"/>
    </source>
</evidence>
<keyword evidence="3" id="KW-1185">Reference proteome</keyword>
<organism evidence="2 3">
    <name type="scientific">Trichinella papuae</name>
    <dbReference type="NCBI Taxonomy" id="268474"/>
    <lineage>
        <taxon>Eukaryota</taxon>
        <taxon>Metazoa</taxon>
        <taxon>Ecdysozoa</taxon>
        <taxon>Nematoda</taxon>
        <taxon>Enoplea</taxon>
        <taxon>Dorylaimia</taxon>
        <taxon>Trichinellida</taxon>
        <taxon>Trichinellidae</taxon>
        <taxon>Trichinella</taxon>
    </lineage>
</organism>
<accession>A0A0V1N7S8</accession>
<proteinExistence type="predicted"/>
<comment type="caution">
    <text evidence="2">The sequence shown here is derived from an EMBL/GenBank/DDBJ whole genome shotgun (WGS) entry which is preliminary data.</text>
</comment>
<feature type="region of interest" description="Disordered" evidence="1">
    <location>
        <begin position="118"/>
        <end position="149"/>
    </location>
</feature>
<name>A0A0V1N7S8_9BILA</name>
<sequence>MDCDLAEAFLIVCSDRAFPLLSVQTHFMVFLESVHSTLVQPFRDEVSPFFQCHKLPQKGKGIRPWHWSTVTPVLIRLPRWILAPHKVPVSSNKISDRIDIVNGPLAVLTRAERVTPSLLGTSDPVGQEGSSHCHRRDVMDGPSFRPPDELSMALRRRNSASGERLCRCILARWQLVHTSVHRTTSPLMPGYTYRTVIRHLVSQMPRFDKPWMGRNVAMRSGAGSRRVRLKNVVCAILCRSGSRLWALATSAATEWFSGAKKSELTFQESASATTLLLPPL</sequence>
<evidence type="ECO:0000313" key="3">
    <source>
        <dbReference type="Proteomes" id="UP000054843"/>
    </source>
</evidence>
<reference evidence="2 3" key="1">
    <citation type="submission" date="2015-01" db="EMBL/GenBank/DDBJ databases">
        <title>Evolution of Trichinella species and genotypes.</title>
        <authorList>
            <person name="Korhonen P.K."/>
            <person name="Edoardo P."/>
            <person name="Giuseppe L.R."/>
            <person name="Gasser R.B."/>
        </authorList>
    </citation>
    <scope>NUCLEOTIDE SEQUENCE [LARGE SCALE GENOMIC DNA]</scope>
    <source>
        <strain evidence="2">ISS1980</strain>
    </source>
</reference>
<gene>
    <name evidence="2" type="ORF">T10_11639</name>
</gene>
<evidence type="ECO:0000313" key="2">
    <source>
        <dbReference type="EMBL" id="KRZ80027.1"/>
    </source>
</evidence>
<dbReference type="EMBL" id="JYDO01000004">
    <property type="protein sequence ID" value="KRZ80027.1"/>
    <property type="molecule type" value="Genomic_DNA"/>
</dbReference>
<protein>
    <submittedName>
        <fullName evidence="2">Uncharacterized protein</fullName>
    </submittedName>
</protein>